<dbReference type="GO" id="GO:0000245">
    <property type="term" value="P:spliceosomal complex assembly"/>
    <property type="evidence" value="ECO:0007669"/>
    <property type="project" value="InterPro"/>
</dbReference>
<proteinExistence type="predicted"/>
<evidence type="ECO:0000313" key="2">
    <source>
        <dbReference type="Proteomes" id="UP000183567"/>
    </source>
</evidence>
<dbReference type="OrthoDB" id="438939at2759"/>
<name>A0A1J8QC34_9AGAM</name>
<sequence length="82" mass="8878">MLEGFGTVVNVLGIRVKSHLTQIVSTVLWQLNNKSGKVRQQAADLTTRLVVVIKQCEEVQLLSKLGLVLFGQLDESAGQGSS</sequence>
<reference evidence="1 2" key="1">
    <citation type="submission" date="2016-03" db="EMBL/GenBank/DDBJ databases">
        <title>Comparative genomics of the ectomycorrhizal sister species Rhizopogon vinicolor and Rhizopogon vesiculosus (Basidiomycota: Boletales) reveals a divergence of the mating type B locus.</title>
        <authorList>
            <person name="Mujic A.B."/>
            <person name="Kuo A."/>
            <person name="Tritt A."/>
            <person name="Lipzen A."/>
            <person name="Chen C."/>
            <person name="Johnson J."/>
            <person name="Sharma A."/>
            <person name="Barry K."/>
            <person name="Grigoriev I.V."/>
            <person name="Spatafora J.W."/>
        </authorList>
    </citation>
    <scope>NUCLEOTIDE SEQUENCE [LARGE SCALE GENOMIC DNA]</scope>
    <source>
        <strain evidence="1 2">AM-OR11-056</strain>
    </source>
</reference>
<dbReference type="EMBL" id="LVVM01001583">
    <property type="protein sequence ID" value="OJA18223.1"/>
    <property type="molecule type" value="Genomic_DNA"/>
</dbReference>
<gene>
    <name evidence="1" type="ORF">AZE42_12225</name>
</gene>
<protein>
    <recommendedName>
        <fullName evidence="3">CLASP N-terminal domain-containing protein</fullName>
    </recommendedName>
</protein>
<evidence type="ECO:0008006" key="3">
    <source>
        <dbReference type="Google" id="ProtNLM"/>
    </source>
</evidence>
<organism evidence="1 2">
    <name type="scientific">Rhizopogon vesiculosus</name>
    <dbReference type="NCBI Taxonomy" id="180088"/>
    <lineage>
        <taxon>Eukaryota</taxon>
        <taxon>Fungi</taxon>
        <taxon>Dikarya</taxon>
        <taxon>Basidiomycota</taxon>
        <taxon>Agaricomycotina</taxon>
        <taxon>Agaricomycetes</taxon>
        <taxon>Agaricomycetidae</taxon>
        <taxon>Boletales</taxon>
        <taxon>Suillineae</taxon>
        <taxon>Rhizopogonaceae</taxon>
        <taxon>Rhizopogon</taxon>
    </lineage>
</organism>
<dbReference type="PANTHER" id="PTHR12097">
    <property type="entry name" value="SPLICING FACTOR 3B, SUBUNIT 1-RELATED"/>
    <property type="match status" value="1"/>
</dbReference>
<dbReference type="AlphaFoldDB" id="A0A1J8QC34"/>
<accession>A0A1J8QC34</accession>
<dbReference type="GO" id="GO:0003729">
    <property type="term" value="F:mRNA binding"/>
    <property type="evidence" value="ECO:0007669"/>
    <property type="project" value="InterPro"/>
</dbReference>
<keyword evidence="2" id="KW-1185">Reference proteome</keyword>
<dbReference type="STRING" id="180088.A0A1J8QC34"/>
<dbReference type="Proteomes" id="UP000183567">
    <property type="component" value="Unassembled WGS sequence"/>
</dbReference>
<comment type="caution">
    <text evidence="1">The sequence shown here is derived from an EMBL/GenBank/DDBJ whole genome shotgun (WGS) entry which is preliminary data.</text>
</comment>
<dbReference type="InterPro" id="IPR038737">
    <property type="entry name" value="SF3b_su1-like"/>
</dbReference>
<evidence type="ECO:0000313" key="1">
    <source>
        <dbReference type="EMBL" id="OJA18223.1"/>
    </source>
</evidence>